<dbReference type="InterPro" id="IPR017080">
    <property type="entry name" value="UCP036990_CBS_BON"/>
</dbReference>
<evidence type="ECO:0000313" key="5">
    <source>
        <dbReference type="EMBL" id="MTW18737.1"/>
    </source>
</evidence>
<evidence type="ECO:0000259" key="4">
    <source>
        <dbReference type="PROSITE" id="PS51371"/>
    </source>
</evidence>
<dbReference type="SUPFAM" id="SSF54631">
    <property type="entry name" value="CBS-domain pair"/>
    <property type="match status" value="1"/>
</dbReference>
<comment type="caution">
    <text evidence="6">The sequence shown here is derived from an EMBL/GenBank/DDBJ whole genome shotgun (WGS) entry which is preliminary data.</text>
</comment>
<dbReference type="InterPro" id="IPR007055">
    <property type="entry name" value="BON_dom"/>
</dbReference>
<keyword evidence="1 2" id="KW-0129">CBS domain</keyword>
<name>A0A447CPH3_9BRAD</name>
<dbReference type="Proteomes" id="UP000289200">
    <property type="component" value="Unassembled WGS sequence"/>
</dbReference>
<evidence type="ECO:0000313" key="6">
    <source>
        <dbReference type="EMBL" id="VCU07015.1"/>
    </source>
</evidence>
<evidence type="ECO:0000256" key="2">
    <source>
        <dbReference type="PROSITE-ProRule" id="PRU00703"/>
    </source>
</evidence>
<dbReference type="EMBL" id="WNKV01000019">
    <property type="protein sequence ID" value="MTW18737.1"/>
    <property type="molecule type" value="Genomic_DNA"/>
</dbReference>
<dbReference type="PROSITE" id="PS50914">
    <property type="entry name" value="BON"/>
    <property type="match status" value="1"/>
</dbReference>
<dbReference type="AlphaFoldDB" id="A0A447CPH3"/>
<dbReference type="Pfam" id="PF00571">
    <property type="entry name" value="CBS"/>
    <property type="match status" value="2"/>
</dbReference>
<dbReference type="CDD" id="cd04586">
    <property type="entry name" value="CBS_pair_BON_assoc"/>
    <property type="match status" value="1"/>
</dbReference>
<feature type="domain" description="BON" evidence="3">
    <location>
        <begin position="156"/>
        <end position="224"/>
    </location>
</feature>
<keyword evidence="7" id="KW-1185">Reference proteome</keyword>
<dbReference type="EMBL" id="UWOC01000007">
    <property type="protein sequence ID" value="VCU07015.1"/>
    <property type="molecule type" value="Genomic_DNA"/>
</dbReference>
<dbReference type="Gene3D" id="3.10.580.10">
    <property type="entry name" value="CBS-domain"/>
    <property type="match status" value="1"/>
</dbReference>
<feature type="domain" description="CBS" evidence="4">
    <location>
        <begin position="7"/>
        <end position="65"/>
    </location>
</feature>
<evidence type="ECO:0000256" key="1">
    <source>
        <dbReference type="ARBA" id="ARBA00023122"/>
    </source>
</evidence>
<dbReference type="RefSeq" id="WP_129607213.1">
    <property type="nucleotide sequence ID" value="NZ_UWOC01000007.1"/>
</dbReference>
<evidence type="ECO:0000313" key="8">
    <source>
        <dbReference type="Proteomes" id="UP000438991"/>
    </source>
</evidence>
<dbReference type="PROSITE" id="PS51371">
    <property type="entry name" value="CBS"/>
    <property type="match status" value="2"/>
</dbReference>
<dbReference type="SMART" id="SM00116">
    <property type="entry name" value="CBS"/>
    <property type="match status" value="2"/>
</dbReference>
<dbReference type="InterPro" id="IPR000644">
    <property type="entry name" value="CBS_dom"/>
</dbReference>
<dbReference type="PANTHER" id="PTHR43080">
    <property type="entry name" value="CBS DOMAIN-CONTAINING PROTEIN CBSX3, MITOCHONDRIAL"/>
    <property type="match status" value="1"/>
</dbReference>
<dbReference type="InterPro" id="IPR051257">
    <property type="entry name" value="Diverse_CBS-Domain"/>
</dbReference>
<reference evidence="7" key="1">
    <citation type="submission" date="2018-10" db="EMBL/GenBank/DDBJ databases">
        <authorList>
            <person name="Peiro R."/>
            <person name="Begona"/>
            <person name="Cbmso G."/>
            <person name="Lopez M."/>
            <person name="Gonzalez S."/>
            <person name="Sacristan E."/>
            <person name="Castillo E."/>
        </authorList>
    </citation>
    <scope>NUCLEOTIDE SEQUENCE [LARGE SCALE GENOMIC DNA]</scope>
</reference>
<reference evidence="6" key="2">
    <citation type="submission" date="2018-10" db="EMBL/GenBank/DDBJ databases">
        <authorList>
            <person name="Peiro R."/>
            <person name="Begona"/>
            <person name="Cbmso G."/>
            <person name="Lopez M."/>
            <person name="Gonzalez S."/>
            <person name="Sacristan E."/>
            <person name="Castillo E."/>
        </authorList>
    </citation>
    <scope>NUCLEOTIDE SEQUENCE</scope>
    <source>
        <strain evidence="6">Rhod_genome</strain>
    </source>
</reference>
<evidence type="ECO:0000259" key="3">
    <source>
        <dbReference type="PROSITE" id="PS50914"/>
    </source>
</evidence>
<accession>A0A447CPH3</accession>
<dbReference type="Pfam" id="PF04972">
    <property type="entry name" value="BON"/>
    <property type="match status" value="1"/>
</dbReference>
<dbReference type="PIRSF" id="PIRSF036990">
    <property type="entry name" value="UCP036990_CBS_BON"/>
    <property type="match status" value="1"/>
</dbReference>
<dbReference type="PANTHER" id="PTHR43080:SF26">
    <property type="entry name" value="REGULATORY PROTEIN"/>
    <property type="match status" value="1"/>
</dbReference>
<feature type="domain" description="CBS" evidence="4">
    <location>
        <begin position="94"/>
        <end position="153"/>
    </location>
</feature>
<sequence>MNASDIMATSVVTVTPDTPVQEVAALLLQHRISAVPVVDPDGRPIGIVSEGDLIRRAEAGTGHERSWWLKLLMGRDVLAAEYVKEHALRAGDVMTRELVTAAPDTPVAEIASLLERHRIKRVPIVRDGRLVGIVSRANLLHALATLRRPAPPSPVADSELRKHIMARLEAEPWVSSTLINVTVTGGVVDAWGVVDSVAEKQALRVAIESTPGVQTVHDNLVIRPVVAGV</sequence>
<dbReference type="InterPro" id="IPR046342">
    <property type="entry name" value="CBS_dom_sf"/>
</dbReference>
<reference evidence="5 8" key="3">
    <citation type="submission" date="2019-11" db="EMBL/GenBank/DDBJ databases">
        <title>Whole-genome sequence of Rhodoplanes serenus DSM 18633, type strain.</title>
        <authorList>
            <person name="Kyndt J.A."/>
            <person name="Meyer T.E."/>
        </authorList>
    </citation>
    <scope>NUCLEOTIDE SEQUENCE [LARGE SCALE GENOMIC DNA]</scope>
    <source>
        <strain evidence="5 8">DSM 18633</strain>
    </source>
</reference>
<gene>
    <name evidence="6" type="primary">guaB_1</name>
    <name evidence="5" type="ORF">GJ689_21275</name>
    <name evidence="6" type="ORF">RHODGE_RHODGE_00105</name>
</gene>
<protein>
    <submittedName>
        <fullName evidence="5">CBS domain-containing protein</fullName>
    </submittedName>
    <submittedName>
        <fullName evidence="6">Inosine-5'-monophosphate dehydrogenase</fullName>
    </submittedName>
</protein>
<dbReference type="Gene3D" id="3.30.1340.30">
    <property type="match status" value="1"/>
</dbReference>
<proteinExistence type="predicted"/>
<evidence type="ECO:0000313" key="7">
    <source>
        <dbReference type="Proteomes" id="UP000289200"/>
    </source>
</evidence>
<dbReference type="Proteomes" id="UP000438991">
    <property type="component" value="Unassembled WGS sequence"/>
</dbReference>
<organism evidence="6 7">
    <name type="scientific">Rhodoplanes serenus</name>
    <dbReference type="NCBI Taxonomy" id="200615"/>
    <lineage>
        <taxon>Bacteria</taxon>
        <taxon>Pseudomonadati</taxon>
        <taxon>Pseudomonadota</taxon>
        <taxon>Alphaproteobacteria</taxon>
        <taxon>Hyphomicrobiales</taxon>
        <taxon>Nitrobacteraceae</taxon>
        <taxon>Rhodoplanes</taxon>
    </lineage>
</organism>
<dbReference type="OrthoDB" id="9783590at2"/>